<protein>
    <submittedName>
        <fullName evidence="1">DUF4919 domain-containing protein</fullName>
    </submittedName>
</protein>
<dbReference type="EMBL" id="JAJJML010000001">
    <property type="protein sequence ID" value="MCC9036942.1"/>
    <property type="molecule type" value="Genomic_DNA"/>
</dbReference>
<dbReference type="Proteomes" id="UP001107960">
    <property type="component" value="Unassembled WGS sequence"/>
</dbReference>
<accession>A0A9Q3UYX2</accession>
<dbReference type="RefSeq" id="WP_228459870.1">
    <property type="nucleotide sequence ID" value="NZ_JACXXP010000014.1"/>
</dbReference>
<dbReference type="AlphaFoldDB" id="A0A9Q3UYX2"/>
<comment type="caution">
    <text evidence="1">The sequence shown here is derived from an EMBL/GenBank/DDBJ whole genome shotgun (WGS) entry which is preliminary data.</text>
</comment>
<dbReference type="Pfam" id="PF16266">
    <property type="entry name" value="DUF4919"/>
    <property type="match status" value="1"/>
</dbReference>
<sequence>MDKSNSQEIIKITKQILSIDYTDMLAHKILRQTYKIIGDTENEAKYKTIQFGLLNSIVKKGDGKTCATAWPIIQIEEEYFILKMLDVKLQKQSIDNKGGLCDKMDVKTENGDQKTYYFETSRVFEGYKKLGIK</sequence>
<name>A0A9Q3UYX2_9FLAO</name>
<evidence type="ECO:0000313" key="2">
    <source>
        <dbReference type="Proteomes" id="UP001107960"/>
    </source>
</evidence>
<proteinExistence type="predicted"/>
<reference evidence="1" key="1">
    <citation type="submission" date="2021-11" db="EMBL/GenBank/DDBJ databases">
        <title>Description of novel Chryseobacterium species.</title>
        <authorList>
            <person name="Saticioglu I.B."/>
            <person name="Ay H."/>
            <person name="Altun S."/>
            <person name="Duman M."/>
        </authorList>
    </citation>
    <scope>NUCLEOTIDE SEQUENCE</scope>
    <source>
        <strain evidence="1">C-39</strain>
    </source>
</reference>
<gene>
    <name evidence="1" type="ORF">LNP80_22285</name>
</gene>
<dbReference type="InterPro" id="IPR032578">
    <property type="entry name" value="DUF4919"/>
</dbReference>
<organism evidence="1 2">
    <name type="scientific">Chryseobacterium muglaense</name>
    <dbReference type="NCBI Taxonomy" id="2893752"/>
    <lineage>
        <taxon>Bacteria</taxon>
        <taxon>Pseudomonadati</taxon>
        <taxon>Bacteroidota</taxon>
        <taxon>Flavobacteriia</taxon>
        <taxon>Flavobacteriales</taxon>
        <taxon>Weeksellaceae</taxon>
        <taxon>Chryseobacterium group</taxon>
        <taxon>Chryseobacterium</taxon>
    </lineage>
</organism>
<evidence type="ECO:0000313" key="1">
    <source>
        <dbReference type="EMBL" id="MCC9036942.1"/>
    </source>
</evidence>